<dbReference type="PROSITE" id="PS50297">
    <property type="entry name" value="ANK_REP_REGION"/>
    <property type="match status" value="1"/>
</dbReference>
<organism evidence="17 18">
    <name type="scientific">Desmophyllum pertusum</name>
    <dbReference type="NCBI Taxonomy" id="174260"/>
    <lineage>
        <taxon>Eukaryota</taxon>
        <taxon>Metazoa</taxon>
        <taxon>Cnidaria</taxon>
        <taxon>Anthozoa</taxon>
        <taxon>Hexacorallia</taxon>
        <taxon>Scleractinia</taxon>
        <taxon>Caryophylliina</taxon>
        <taxon>Caryophylliidae</taxon>
        <taxon>Desmophyllum</taxon>
    </lineage>
</organism>
<accession>A0A9W9Y8G1</accession>
<keyword evidence="7 13" id="KW-0067">ATP-binding</keyword>
<dbReference type="InterPro" id="IPR000719">
    <property type="entry name" value="Prot_kinase_dom"/>
</dbReference>
<evidence type="ECO:0000256" key="15">
    <source>
        <dbReference type="SAM" id="MobiDB-lite"/>
    </source>
</evidence>
<reference evidence="17" key="1">
    <citation type="submission" date="2023-01" db="EMBL/GenBank/DDBJ databases">
        <title>Genome assembly of the deep-sea coral Lophelia pertusa.</title>
        <authorList>
            <person name="Herrera S."/>
            <person name="Cordes E."/>
        </authorList>
    </citation>
    <scope>NUCLEOTIDE SEQUENCE</scope>
    <source>
        <strain evidence="17">USNM1676648</strain>
        <tissue evidence="17">Polyp</tissue>
    </source>
</reference>
<keyword evidence="3" id="KW-0723">Serine/threonine-protein kinase</keyword>
<dbReference type="Gene3D" id="1.10.510.10">
    <property type="entry name" value="Transferase(Phosphotransferase) domain 1"/>
    <property type="match status" value="1"/>
</dbReference>
<feature type="compositionally biased region" description="Basic and acidic residues" evidence="15">
    <location>
        <begin position="863"/>
        <end position="876"/>
    </location>
</feature>
<dbReference type="GO" id="GO:0005524">
    <property type="term" value="F:ATP binding"/>
    <property type="evidence" value="ECO:0007669"/>
    <property type="project" value="UniProtKB-UniRule"/>
</dbReference>
<feature type="compositionally biased region" description="Basic residues" evidence="15">
    <location>
        <begin position="994"/>
        <end position="1005"/>
    </location>
</feature>
<keyword evidence="5 13" id="KW-0547">Nucleotide-binding</keyword>
<feature type="region of interest" description="Disordered" evidence="15">
    <location>
        <begin position="682"/>
        <end position="709"/>
    </location>
</feature>
<dbReference type="EC" id="2.7.11.1" evidence="2"/>
<keyword evidence="18" id="KW-1185">Reference proteome</keyword>
<dbReference type="PROSITE" id="PS50088">
    <property type="entry name" value="ANK_REPEAT"/>
    <property type="match status" value="2"/>
</dbReference>
<evidence type="ECO:0000256" key="3">
    <source>
        <dbReference type="ARBA" id="ARBA00022527"/>
    </source>
</evidence>
<dbReference type="InterPro" id="IPR011009">
    <property type="entry name" value="Kinase-like_dom_sf"/>
</dbReference>
<evidence type="ECO:0000256" key="14">
    <source>
        <dbReference type="SAM" id="Coils"/>
    </source>
</evidence>
<feature type="region of interest" description="Disordered" evidence="15">
    <location>
        <begin position="857"/>
        <end position="1006"/>
    </location>
</feature>
<dbReference type="SUPFAM" id="SSF56112">
    <property type="entry name" value="Protein kinase-like (PK-like)"/>
    <property type="match status" value="1"/>
</dbReference>
<comment type="catalytic activity">
    <reaction evidence="9">
        <text>L-seryl-[protein] + ATP = O-phospho-L-seryl-[protein] + ADP + H(+)</text>
        <dbReference type="Rhea" id="RHEA:17989"/>
        <dbReference type="Rhea" id="RHEA-COMP:9863"/>
        <dbReference type="Rhea" id="RHEA-COMP:11604"/>
        <dbReference type="ChEBI" id="CHEBI:15378"/>
        <dbReference type="ChEBI" id="CHEBI:29999"/>
        <dbReference type="ChEBI" id="CHEBI:30616"/>
        <dbReference type="ChEBI" id="CHEBI:83421"/>
        <dbReference type="ChEBI" id="CHEBI:456216"/>
        <dbReference type="EC" id="2.7.11.1"/>
    </reaction>
</comment>
<feature type="compositionally biased region" description="Low complexity" evidence="15">
    <location>
        <begin position="1244"/>
        <end position="1268"/>
    </location>
</feature>
<comment type="similarity">
    <text evidence="1">Belongs to the protein kinase superfamily. STE Ser/Thr protein kinase family. STE20 subfamily.</text>
</comment>
<feature type="region of interest" description="Disordered" evidence="15">
    <location>
        <begin position="1218"/>
        <end position="1352"/>
    </location>
</feature>
<evidence type="ECO:0000256" key="5">
    <source>
        <dbReference type="ARBA" id="ARBA00022741"/>
    </source>
</evidence>
<evidence type="ECO:0000256" key="4">
    <source>
        <dbReference type="ARBA" id="ARBA00022679"/>
    </source>
</evidence>
<name>A0A9W9Y8G1_9CNID</name>
<feature type="coiled-coil region" evidence="14">
    <location>
        <begin position="1464"/>
        <end position="1491"/>
    </location>
</feature>
<feature type="compositionally biased region" description="Polar residues" evidence="15">
    <location>
        <begin position="1379"/>
        <end position="1397"/>
    </location>
</feature>
<dbReference type="Proteomes" id="UP001163046">
    <property type="component" value="Unassembled WGS sequence"/>
</dbReference>
<dbReference type="GO" id="GO:0035556">
    <property type="term" value="P:intracellular signal transduction"/>
    <property type="evidence" value="ECO:0007669"/>
    <property type="project" value="UniProtKB-ARBA"/>
</dbReference>
<feature type="repeat" description="ANK" evidence="12">
    <location>
        <begin position="76"/>
        <end position="108"/>
    </location>
</feature>
<feature type="compositionally biased region" description="Low complexity" evidence="15">
    <location>
        <begin position="1065"/>
        <end position="1079"/>
    </location>
</feature>
<gene>
    <name evidence="17" type="ORF">OS493_032970</name>
</gene>
<dbReference type="OrthoDB" id="266718at2759"/>
<sequence>MTKGGLSDGHCTRTKNYMRHYHDCTSRLFSNGRADDYLNELFLNAAKNGDFERVQNFLARTSRNTSVNVDAKDKEGGYTAVMLAAMNEHEKVVSLLLNYGADITLCNSRGQSVLDFASDSMRPLLLGSVTRQGYSSRHLLQAAWQGNSQLVKKLLSSKSLLDVNCKNADGLTPLLLVTRDLNLFEKIEKAVMENGYHPVEVVKELIHHNADCGAKDSEGKRPLHFAAHGKGNFARHVVDVLIEKGASEIDMPDRFSNSPLHWATIEDNQPILLALIKGASHGFGRTSDTLLHHGADVTITDDNGLSPVDVAKGRRVQVVLKDAWAEQTKDNKLHSKRILSAPVPPHIQQDSVQPSPEVTEQKQQAEQVTVLSESIHTSLKDSTIRISTAPSQGVERKLKKRSQNSVEETSLLDERTSIPSSRKMSDVRMPRIASAQKTELSPGPRSTYNSGSVSRVQSGKQELGIKDMQTSVALPSLSVLNIELTCFRNLRGEKQVSRNRRTSSQLPSPPNYRLRHRLSSPVLTYQRRISPPGTPGNEIHNNTRTAQENITFVPEIVDLDLLSKEGLLSGGVASSVFLSSEIGEVAPPPPSPRVESRYSNRSQENRELTPTQASDDETDMTRTFTSIPRSTFWIPVGENDTEKNEPPSVEKDEESSSNGTQFYIDLSNLEALALGQCSLCGTSLPERTPASRRDSISSSPDKEMCKSCKPCRGSNEDVFWIPFTEKRKASALKNLNGVENGDDSAKPNARRKSNEQNNTEDRVQRKSMIQLLKDLSSSSNAVEESTTDYGKIVKTVGEVSSLAESTVIARPTNGSAPPTRAIVASKNKSLAKKENDIILKSFSETDIHNPVAVAPSSKTTLRNTEEKEHVSGEVRQRGPSQDTKLPHTQEALNETGHDSAILNTTVEPSPPKQAWTTPRSEEPGASSVTIINAYPSPVPPVDKSAIHPPIGPATANKKLTSGKKGKKGGKPASNSTKTAKPRTKSKVSEQNGKGGKKKGKAKKKGDMKMITVQQREAGEELGLRMISQGGLDVAEESMDYLSTFRPFNARMLKGKHAILSPIPESPRSTRNSPRSTVSTPRVVDFAASLREDNTQVQERNAKGLSDVGAMGEGVPENSEGVAREGEFDVVDGGMFSRVIGMCVPRLKFGKSDLSGSDEECSEPLLKHPHGGGVGKQQREPVETRSTEDRLRVEQGGEYQQVIQDEADDVMEDLIRRGLSLEEEREGNGTQFDQHSDSRSRFTTDDSLTNVTSHSSSSLSQVKTSEESSVLTYRYSTEVPAESDLANEEPTSDMSSYSEQYSDTDSSYNSCGSTSPRPLSPASSLNSSDTYFSSPRDSSCTDTPTPDRDMYSENSVEIEYYERMTREKSGISSSSSSSSTIRTQSNASRGSVGNISQGSVGSLAENVVRSRLSASSRSSEQRSQSSASCEEEIFWKKGNVLGRGAFGTVWCGLTNTGEMIAVKQVELNHSNIDEAEEQYEKLQEEVFLLKSLKHKNIVKFIGTCLDGGVVNIFMEYVPGGSIASILARFGCLDEPVFRRYTKQLLSGVSYLHGNNVIHRDIKGGNILVMPSGVLKLIDFGCAKRLYMNLSMSRSNILRSMKGTPYWMAPEVIRETGHGRKSDIWSVGCTVFEMATGKPPWSDMPPMAAIFAIGSGSLAVPHLGEDFSPGARDFVDKCLTRDPDLRPSADELLQHYFLKDPL</sequence>
<feature type="compositionally biased region" description="Polar residues" evidence="15">
    <location>
        <begin position="348"/>
        <end position="365"/>
    </location>
</feature>
<feature type="region of interest" description="Disordered" evidence="15">
    <location>
        <begin position="732"/>
        <end position="764"/>
    </location>
</feature>
<evidence type="ECO:0000256" key="1">
    <source>
        <dbReference type="ARBA" id="ARBA00008874"/>
    </source>
</evidence>
<dbReference type="FunFam" id="1.10.510.10:FF:000331">
    <property type="entry name" value="Mitogen-activated protein kinase kinase kinase 19"/>
    <property type="match status" value="1"/>
</dbReference>
<evidence type="ECO:0000256" key="7">
    <source>
        <dbReference type="ARBA" id="ARBA00022840"/>
    </source>
</evidence>
<feature type="region of interest" description="Disordered" evidence="15">
    <location>
        <begin position="342"/>
        <end position="365"/>
    </location>
</feature>
<evidence type="ECO:0000256" key="6">
    <source>
        <dbReference type="ARBA" id="ARBA00022777"/>
    </source>
</evidence>
<keyword evidence="4" id="KW-0808">Transferase</keyword>
<dbReference type="SMART" id="SM00248">
    <property type="entry name" value="ANK"/>
    <property type="match status" value="5"/>
</dbReference>
<feature type="compositionally biased region" description="Polar residues" evidence="15">
    <location>
        <begin position="1291"/>
        <end position="1343"/>
    </location>
</feature>
<dbReference type="InterPro" id="IPR008271">
    <property type="entry name" value="Ser/Thr_kinase_AS"/>
</dbReference>
<feature type="region of interest" description="Disordered" evidence="15">
    <location>
        <begin position="1152"/>
        <end position="1196"/>
    </location>
</feature>
<dbReference type="Gene3D" id="1.25.40.20">
    <property type="entry name" value="Ankyrin repeat-containing domain"/>
    <property type="match status" value="2"/>
</dbReference>
<feature type="compositionally biased region" description="Basic residues" evidence="15">
    <location>
        <begin position="960"/>
        <end position="969"/>
    </location>
</feature>
<comment type="caution">
    <text evidence="17">The sequence shown here is derived from an EMBL/GenBank/DDBJ whole genome shotgun (WGS) entry which is preliminary data.</text>
</comment>
<feature type="compositionally biased region" description="Basic and acidic residues" evidence="15">
    <location>
        <begin position="640"/>
        <end position="650"/>
    </location>
</feature>
<dbReference type="InterPro" id="IPR002110">
    <property type="entry name" value="Ankyrin_rpt"/>
</dbReference>
<dbReference type="Gene3D" id="3.30.200.20">
    <property type="entry name" value="Phosphorylase Kinase, domain 1"/>
    <property type="match status" value="1"/>
</dbReference>
<dbReference type="SMART" id="SM00220">
    <property type="entry name" value="S_TKc"/>
    <property type="match status" value="1"/>
</dbReference>
<proteinExistence type="inferred from homology"/>
<feature type="region of interest" description="Disordered" evidence="15">
    <location>
        <begin position="1364"/>
        <end position="1397"/>
    </location>
</feature>
<keyword evidence="6" id="KW-0418">Kinase</keyword>
<evidence type="ECO:0000256" key="13">
    <source>
        <dbReference type="PROSITE-ProRule" id="PRU10141"/>
    </source>
</evidence>
<keyword evidence="14" id="KW-0175">Coiled coil</keyword>
<dbReference type="InterPro" id="IPR036770">
    <property type="entry name" value="Ankyrin_rpt-contain_sf"/>
</dbReference>
<dbReference type="EMBL" id="MU827819">
    <property type="protein sequence ID" value="KAJ7322785.1"/>
    <property type="molecule type" value="Genomic_DNA"/>
</dbReference>
<dbReference type="Pfam" id="PF12796">
    <property type="entry name" value="Ank_2"/>
    <property type="match status" value="2"/>
</dbReference>
<evidence type="ECO:0000256" key="12">
    <source>
        <dbReference type="PROSITE-ProRule" id="PRU00023"/>
    </source>
</evidence>
<dbReference type="PROSITE" id="PS00107">
    <property type="entry name" value="PROTEIN_KINASE_ATP"/>
    <property type="match status" value="1"/>
</dbReference>
<feature type="domain" description="Protein kinase" evidence="16">
    <location>
        <begin position="1434"/>
        <end position="1696"/>
    </location>
</feature>
<dbReference type="Pfam" id="PF00069">
    <property type="entry name" value="Pkinase"/>
    <property type="match status" value="1"/>
</dbReference>
<feature type="region of interest" description="Disordered" evidence="15">
    <location>
        <begin position="386"/>
        <end position="455"/>
    </location>
</feature>
<comment type="catalytic activity">
    <reaction evidence="8">
        <text>L-threonyl-[protein] + ATP = O-phospho-L-threonyl-[protein] + ADP + H(+)</text>
        <dbReference type="Rhea" id="RHEA:46608"/>
        <dbReference type="Rhea" id="RHEA-COMP:11060"/>
        <dbReference type="Rhea" id="RHEA-COMP:11605"/>
        <dbReference type="ChEBI" id="CHEBI:15378"/>
        <dbReference type="ChEBI" id="CHEBI:30013"/>
        <dbReference type="ChEBI" id="CHEBI:30616"/>
        <dbReference type="ChEBI" id="CHEBI:61977"/>
        <dbReference type="ChEBI" id="CHEBI:456216"/>
        <dbReference type="EC" id="2.7.11.1"/>
    </reaction>
</comment>
<feature type="compositionally biased region" description="Basic and acidic residues" evidence="15">
    <location>
        <begin position="1176"/>
        <end position="1194"/>
    </location>
</feature>
<evidence type="ECO:0000256" key="11">
    <source>
        <dbReference type="ARBA" id="ARBA00080573"/>
    </source>
</evidence>
<dbReference type="GO" id="GO:0004674">
    <property type="term" value="F:protein serine/threonine kinase activity"/>
    <property type="evidence" value="ECO:0007669"/>
    <property type="project" value="UniProtKB-KW"/>
</dbReference>
<evidence type="ECO:0000256" key="8">
    <source>
        <dbReference type="ARBA" id="ARBA00047899"/>
    </source>
</evidence>
<evidence type="ECO:0000259" key="16">
    <source>
        <dbReference type="PROSITE" id="PS50011"/>
    </source>
</evidence>
<dbReference type="PROSITE" id="PS50011">
    <property type="entry name" value="PROTEIN_KINASE_DOM"/>
    <property type="match status" value="1"/>
</dbReference>
<keyword evidence="12" id="KW-0040">ANK repeat</keyword>
<evidence type="ECO:0000313" key="18">
    <source>
        <dbReference type="Proteomes" id="UP001163046"/>
    </source>
</evidence>
<evidence type="ECO:0000256" key="9">
    <source>
        <dbReference type="ARBA" id="ARBA00048679"/>
    </source>
</evidence>
<protein>
    <recommendedName>
        <fullName evidence="10">Mitogen-activated protein kinase kinase kinase 19</fullName>
        <ecNumber evidence="2">2.7.11.1</ecNumber>
    </recommendedName>
    <alternativeName>
        <fullName evidence="11">SPS1/STE20-related protein kinase YSK4</fullName>
    </alternativeName>
</protein>
<feature type="compositionally biased region" description="Basic and acidic residues" evidence="15">
    <location>
        <begin position="1233"/>
        <end position="1243"/>
    </location>
</feature>
<feature type="region of interest" description="Disordered" evidence="15">
    <location>
        <begin position="1060"/>
        <end position="1079"/>
    </location>
</feature>
<feature type="compositionally biased region" description="Basic and acidic residues" evidence="15">
    <location>
        <begin position="594"/>
        <end position="607"/>
    </location>
</feature>
<dbReference type="InterPro" id="IPR017441">
    <property type="entry name" value="Protein_kinase_ATP_BS"/>
</dbReference>
<evidence type="ECO:0000313" key="17">
    <source>
        <dbReference type="EMBL" id="KAJ7322785.1"/>
    </source>
</evidence>
<feature type="region of interest" description="Disordered" evidence="15">
    <location>
        <begin position="582"/>
        <end position="658"/>
    </location>
</feature>
<evidence type="ECO:0000256" key="10">
    <source>
        <dbReference type="ARBA" id="ARBA00069016"/>
    </source>
</evidence>
<feature type="binding site" evidence="13">
    <location>
        <position position="1462"/>
    </location>
    <ligand>
        <name>ATP</name>
        <dbReference type="ChEBI" id="CHEBI:30616"/>
    </ligand>
</feature>
<feature type="compositionally biased region" description="Polar residues" evidence="15">
    <location>
        <begin position="435"/>
        <end position="455"/>
    </location>
</feature>
<dbReference type="PANTHER" id="PTHR11584:SF369">
    <property type="entry name" value="MITOGEN-ACTIVATED PROTEIN KINASE KINASE KINASE 19-RELATED"/>
    <property type="match status" value="1"/>
</dbReference>
<dbReference type="PANTHER" id="PTHR11584">
    <property type="entry name" value="SERINE/THREONINE PROTEIN KINASE"/>
    <property type="match status" value="1"/>
</dbReference>
<evidence type="ECO:0000256" key="2">
    <source>
        <dbReference type="ARBA" id="ARBA00012513"/>
    </source>
</evidence>
<feature type="repeat" description="ANK" evidence="12">
    <location>
        <begin position="218"/>
        <end position="247"/>
    </location>
</feature>
<dbReference type="SUPFAM" id="SSF48403">
    <property type="entry name" value="Ankyrin repeat"/>
    <property type="match status" value="1"/>
</dbReference>
<dbReference type="PROSITE" id="PS00108">
    <property type="entry name" value="PROTEIN_KINASE_ST"/>
    <property type="match status" value="1"/>
</dbReference>
<feature type="compositionally biased region" description="Basic and acidic residues" evidence="15">
    <location>
        <begin position="689"/>
        <end position="706"/>
    </location>
</feature>